<feature type="region of interest" description="Disordered" evidence="1">
    <location>
        <begin position="1"/>
        <end position="20"/>
    </location>
</feature>
<organism evidence="2 3">
    <name type="scientific">Chloebia gouldiae</name>
    <name type="common">Gouldian finch</name>
    <name type="synonym">Erythrura gouldiae</name>
    <dbReference type="NCBI Taxonomy" id="44316"/>
    <lineage>
        <taxon>Eukaryota</taxon>
        <taxon>Metazoa</taxon>
        <taxon>Chordata</taxon>
        <taxon>Craniata</taxon>
        <taxon>Vertebrata</taxon>
        <taxon>Euteleostomi</taxon>
        <taxon>Archelosauria</taxon>
        <taxon>Archosauria</taxon>
        <taxon>Dinosauria</taxon>
        <taxon>Saurischia</taxon>
        <taxon>Theropoda</taxon>
        <taxon>Coelurosauria</taxon>
        <taxon>Aves</taxon>
        <taxon>Neognathae</taxon>
        <taxon>Neoaves</taxon>
        <taxon>Telluraves</taxon>
        <taxon>Australaves</taxon>
        <taxon>Passeriformes</taxon>
        <taxon>Passeroidea</taxon>
        <taxon>Passeridae</taxon>
        <taxon>Chloebia</taxon>
    </lineage>
</organism>
<feature type="compositionally biased region" description="Basic and acidic residues" evidence="1">
    <location>
        <begin position="45"/>
        <end position="57"/>
    </location>
</feature>
<feature type="compositionally biased region" description="Polar residues" evidence="1">
    <location>
        <begin position="117"/>
        <end position="132"/>
    </location>
</feature>
<gene>
    <name evidence="2" type="ORF">DV515_00006723</name>
</gene>
<name>A0A3L8SJE7_CHLGU</name>
<keyword evidence="3" id="KW-1185">Reference proteome</keyword>
<comment type="caution">
    <text evidence="2">The sequence shown here is derived from an EMBL/GenBank/DDBJ whole genome shotgun (WGS) entry which is preliminary data.</text>
</comment>
<sequence length="153" mass="16779">MALAAMGQGEEETFLHPSGGFRGVQAHQGPVSSAWGGSKTPVQWRQEERPDLRHAPEPWRGALQQGMPGLGCPWSLQQHPPSTELLGGGFPRLQKPRCLPSPPWPETSAGQEDSAKWNRSISGQRWSGQPAQEQDFCSCHVITTTHSMSWNST</sequence>
<dbReference type="Proteomes" id="UP000276834">
    <property type="component" value="Unassembled WGS sequence"/>
</dbReference>
<evidence type="ECO:0000313" key="3">
    <source>
        <dbReference type="Proteomes" id="UP000276834"/>
    </source>
</evidence>
<feature type="region of interest" description="Disordered" evidence="1">
    <location>
        <begin position="30"/>
        <end position="132"/>
    </location>
</feature>
<evidence type="ECO:0000256" key="1">
    <source>
        <dbReference type="SAM" id="MobiDB-lite"/>
    </source>
</evidence>
<dbReference type="AlphaFoldDB" id="A0A3L8SJE7"/>
<protein>
    <submittedName>
        <fullName evidence="2">Uncharacterized protein</fullName>
    </submittedName>
</protein>
<reference evidence="2 3" key="1">
    <citation type="journal article" date="2018" name="Proc. R. Soc. B">
        <title>A non-coding region near Follistatin controls head colour polymorphism in the Gouldian finch.</title>
        <authorList>
            <person name="Toomey M.B."/>
            <person name="Marques C.I."/>
            <person name="Andrade P."/>
            <person name="Araujo P.M."/>
            <person name="Sabatino S."/>
            <person name="Gazda M.A."/>
            <person name="Afonso S."/>
            <person name="Lopes R.J."/>
            <person name="Corbo J.C."/>
            <person name="Carneiro M."/>
        </authorList>
    </citation>
    <scope>NUCLEOTIDE SEQUENCE [LARGE SCALE GENOMIC DNA]</scope>
    <source>
        <strain evidence="2">Red01</strain>
        <tissue evidence="2">Muscle</tissue>
    </source>
</reference>
<evidence type="ECO:0000313" key="2">
    <source>
        <dbReference type="EMBL" id="RLW02891.1"/>
    </source>
</evidence>
<accession>A0A3L8SJE7</accession>
<proteinExistence type="predicted"/>
<dbReference type="EMBL" id="QUSF01000017">
    <property type="protein sequence ID" value="RLW02891.1"/>
    <property type="molecule type" value="Genomic_DNA"/>
</dbReference>